<protein>
    <submittedName>
        <fullName evidence="6">Peptide/nickel transport system ATP-binding protein</fullName>
    </submittedName>
</protein>
<dbReference type="FunFam" id="3.40.50.300:FF:000016">
    <property type="entry name" value="Oligopeptide ABC transporter ATP-binding component"/>
    <property type="match status" value="1"/>
</dbReference>
<dbReference type="PROSITE" id="PS00211">
    <property type="entry name" value="ABC_TRANSPORTER_1"/>
    <property type="match status" value="1"/>
</dbReference>
<keyword evidence="2" id="KW-0813">Transport</keyword>
<proteinExistence type="inferred from homology"/>
<reference evidence="6 7" key="1">
    <citation type="submission" date="2016-11" db="EMBL/GenBank/DDBJ databases">
        <authorList>
            <person name="Jaros S."/>
            <person name="Januszkiewicz K."/>
            <person name="Wedrychowicz H."/>
        </authorList>
    </citation>
    <scope>NUCLEOTIDE SEQUENCE [LARGE SCALE GENOMIC DNA]</scope>
    <source>
        <strain evidence="6 7">DSM 19022</strain>
    </source>
</reference>
<dbReference type="GO" id="GO:0055085">
    <property type="term" value="P:transmembrane transport"/>
    <property type="evidence" value="ECO:0007669"/>
    <property type="project" value="UniProtKB-ARBA"/>
</dbReference>
<dbReference type="OrthoDB" id="9802264at2"/>
<dbReference type="InterPro" id="IPR003593">
    <property type="entry name" value="AAA+_ATPase"/>
</dbReference>
<name>A0A1M6GP43_9FIRM</name>
<evidence type="ECO:0000256" key="2">
    <source>
        <dbReference type="ARBA" id="ARBA00022448"/>
    </source>
</evidence>
<evidence type="ECO:0000256" key="3">
    <source>
        <dbReference type="ARBA" id="ARBA00022741"/>
    </source>
</evidence>
<dbReference type="EMBL" id="FQZS01000016">
    <property type="protein sequence ID" value="SHJ11713.1"/>
    <property type="molecule type" value="Genomic_DNA"/>
</dbReference>
<dbReference type="SUPFAM" id="SSF52540">
    <property type="entry name" value="P-loop containing nucleoside triphosphate hydrolases"/>
    <property type="match status" value="1"/>
</dbReference>
<dbReference type="InterPro" id="IPR013563">
    <property type="entry name" value="Oligopep_ABC_C"/>
</dbReference>
<dbReference type="GO" id="GO:0015833">
    <property type="term" value="P:peptide transport"/>
    <property type="evidence" value="ECO:0007669"/>
    <property type="project" value="InterPro"/>
</dbReference>
<dbReference type="Pfam" id="PF00005">
    <property type="entry name" value="ABC_tran"/>
    <property type="match status" value="1"/>
</dbReference>
<dbReference type="STRING" id="1122184.SAMN02745176_02459"/>
<dbReference type="Gene3D" id="3.40.50.300">
    <property type="entry name" value="P-loop containing nucleotide triphosphate hydrolases"/>
    <property type="match status" value="1"/>
</dbReference>
<evidence type="ECO:0000313" key="6">
    <source>
        <dbReference type="EMBL" id="SHJ11713.1"/>
    </source>
</evidence>
<evidence type="ECO:0000256" key="4">
    <source>
        <dbReference type="ARBA" id="ARBA00022840"/>
    </source>
</evidence>
<dbReference type="Pfam" id="PF08352">
    <property type="entry name" value="oligo_HPY"/>
    <property type="match status" value="1"/>
</dbReference>
<dbReference type="InterPro" id="IPR050319">
    <property type="entry name" value="ABC_transp_ATP-bind"/>
</dbReference>
<dbReference type="InterPro" id="IPR003439">
    <property type="entry name" value="ABC_transporter-like_ATP-bd"/>
</dbReference>
<dbReference type="SMART" id="SM00382">
    <property type="entry name" value="AAA"/>
    <property type="match status" value="1"/>
</dbReference>
<dbReference type="NCBIfam" id="TIGR01727">
    <property type="entry name" value="oligo_HPY"/>
    <property type="match status" value="1"/>
</dbReference>
<evidence type="ECO:0000256" key="1">
    <source>
        <dbReference type="ARBA" id="ARBA00005417"/>
    </source>
</evidence>
<organism evidence="6 7">
    <name type="scientific">Lutispora thermophila DSM 19022</name>
    <dbReference type="NCBI Taxonomy" id="1122184"/>
    <lineage>
        <taxon>Bacteria</taxon>
        <taxon>Bacillati</taxon>
        <taxon>Bacillota</taxon>
        <taxon>Clostridia</taxon>
        <taxon>Lutisporales</taxon>
        <taxon>Lutisporaceae</taxon>
        <taxon>Lutispora</taxon>
    </lineage>
</organism>
<dbReference type="PANTHER" id="PTHR43776">
    <property type="entry name" value="TRANSPORT ATP-BINDING PROTEIN"/>
    <property type="match status" value="1"/>
</dbReference>
<dbReference type="AlphaFoldDB" id="A0A1M6GP43"/>
<evidence type="ECO:0000259" key="5">
    <source>
        <dbReference type="PROSITE" id="PS50893"/>
    </source>
</evidence>
<dbReference type="InterPro" id="IPR017871">
    <property type="entry name" value="ABC_transporter-like_CS"/>
</dbReference>
<keyword evidence="7" id="KW-1185">Reference proteome</keyword>
<sequence>MNEIVKVVNLKKYFEIYDVKSKEKKYVKAVDGISFTINVGETLGLVGESGSGKTTTGKMILNLMKPTSGDIFLEGKSIKNLNKKEMRSLRKDIQVVFQNPYAALDPKMTIRDILIEPLSIHKIVSKYEYNNEVKRLLNMVGLSEKDMNKFPYEFSGGQRQRIGIAKAIAVKPKFIICDEPVSALDVSVQSQILNLLCELQRDLKISYLFIAHGLSVIRHVSDKVAIMYLGNIVEYGDAKSVFDYGAHPYTKALISSAPIPDPKRKNNGIILKGEVPSPINIPEGCPFHPRCKDAIEICKNKKPFLRKIKEDHMAACHLI</sequence>
<dbReference type="Proteomes" id="UP000184442">
    <property type="component" value="Unassembled WGS sequence"/>
</dbReference>
<accession>A0A1M6GP43</accession>
<keyword evidence="4 6" id="KW-0067">ATP-binding</keyword>
<dbReference type="GO" id="GO:0005524">
    <property type="term" value="F:ATP binding"/>
    <property type="evidence" value="ECO:0007669"/>
    <property type="project" value="UniProtKB-KW"/>
</dbReference>
<feature type="domain" description="ABC transporter" evidence="5">
    <location>
        <begin position="5"/>
        <end position="254"/>
    </location>
</feature>
<dbReference type="PANTHER" id="PTHR43776:SF7">
    <property type="entry name" value="D,D-DIPEPTIDE TRANSPORT ATP-BINDING PROTEIN DDPF-RELATED"/>
    <property type="match status" value="1"/>
</dbReference>
<dbReference type="CDD" id="cd03257">
    <property type="entry name" value="ABC_NikE_OppD_transporters"/>
    <property type="match status" value="1"/>
</dbReference>
<dbReference type="PROSITE" id="PS50893">
    <property type="entry name" value="ABC_TRANSPORTER_2"/>
    <property type="match status" value="1"/>
</dbReference>
<gene>
    <name evidence="6" type="ORF">SAMN02745176_02459</name>
</gene>
<comment type="similarity">
    <text evidence="1">Belongs to the ABC transporter superfamily.</text>
</comment>
<dbReference type="InterPro" id="IPR027417">
    <property type="entry name" value="P-loop_NTPase"/>
</dbReference>
<keyword evidence="3" id="KW-0547">Nucleotide-binding</keyword>
<evidence type="ECO:0000313" key="7">
    <source>
        <dbReference type="Proteomes" id="UP000184442"/>
    </source>
</evidence>
<dbReference type="GO" id="GO:0016887">
    <property type="term" value="F:ATP hydrolysis activity"/>
    <property type="evidence" value="ECO:0007669"/>
    <property type="project" value="InterPro"/>
</dbReference>